<feature type="transmembrane region" description="Helical" evidence="10">
    <location>
        <begin position="12"/>
        <end position="32"/>
    </location>
</feature>
<evidence type="ECO:0000256" key="10">
    <source>
        <dbReference type="SAM" id="Phobius"/>
    </source>
</evidence>
<keyword evidence="4" id="KW-0276">Fatty acid metabolism</keyword>
<dbReference type="GO" id="GO:0004768">
    <property type="term" value="F:stearoyl-CoA 9-desaturase activity"/>
    <property type="evidence" value="ECO:0007669"/>
    <property type="project" value="UniProtKB-EC"/>
</dbReference>
<protein>
    <submittedName>
        <fullName evidence="13">Stearoyl-CoA desaturase (Delta-9 desaturase)</fullName>
        <ecNumber evidence="13">1.14.19.1</ecNumber>
    </submittedName>
</protein>
<feature type="domain" description="Transposase IS204/IS1001/IS1096/IS1165 DDE" evidence="12">
    <location>
        <begin position="270"/>
        <end position="388"/>
    </location>
</feature>
<dbReference type="Pfam" id="PF00487">
    <property type="entry name" value="FA_desaturase"/>
    <property type="match status" value="1"/>
</dbReference>
<comment type="caution">
    <text evidence="13">The sequence shown here is derived from an EMBL/GenBank/DDBJ whole genome shotgun (WGS) entry which is preliminary data.</text>
</comment>
<name>A0AAE3L1K3_9GAMM</name>
<comment type="subcellular location">
    <subcellularLocation>
        <location evidence="1">Membrane</location>
        <topology evidence="1">Multi-pass membrane protein</topology>
    </subcellularLocation>
</comment>
<evidence type="ECO:0000313" key="14">
    <source>
        <dbReference type="Proteomes" id="UP001204445"/>
    </source>
</evidence>
<evidence type="ECO:0000256" key="3">
    <source>
        <dbReference type="ARBA" id="ARBA00022692"/>
    </source>
</evidence>
<keyword evidence="3 10" id="KW-0812">Transmembrane</keyword>
<feature type="domain" description="Fatty acid desaturase" evidence="11">
    <location>
        <begin position="10"/>
        <end position="212"/>
    </location>
</feature>
<evidence type="ECO:0000256" key="2">
    <source>
        <dbReference type="ARBA" id="ARBA00008749"/>
    </source>
</evidence>
<dbReference type="EC" id="1.14.19.1" evidence="13"/>
<keyword evidence="5 10" id="KW-1133">Transmembrane helix</keyword>
<keyword evidence="9 10" id="KW-0472">Membrane</keyword>
<comment type="similarity">
    <text evidence="2">Belongs to the fatty acid desaturase type 2 family.</text>
</comment>
<dbReference type="AlphaFoldDB" id="A0AAE3L1K3"/>
<dbReference type="InterPro" id="IPR005804">
    <property type="entry name" value="FA_desaturase_dom"/>
</dbReference>
<keyword evidence="8" id="KW-0443">Lipid metabolism</keyword>
<evidence type="ECO:0000256" key="7">
    <source>
        <dbReference type="ARBA" id="ARBA00023004"/>
    </source>
</evidence>
<evidence type="ECO:0000256" key="8">
    <source>
        <dbReference type="ARBA" id="ARBA00023098"/>
    </source>
</evidence>
<evidence type="ECO:0000313" key="13">
    <source>
        <dbReference type="EMBL" id="MCS3903281.1"/>
    </source>
</evidence>
<sequence>MLNGLLPLPVWGYIVLTLVLTHITIVSVTLYLHRHQAHRALDLHPIVSHFFRFWLWLTTGMVTKEWVAIHRKHHAKVETEEDPHSPKIYGIKKVLWEGAELYRAEVPNKETMRVYGHNTPDDWLERNIYSRSSVAGPATMLVINFALFGFAGVAVWAIQMAWIPFFAAGVINGIGHWWGYRNYETEDTSSNIVPFGILIGGEEMHNNHHSFASSAKFSNKPWEFDIGWMYIRMLETIGLAKVKKVASQPAIAPEKSSIDMDTVKAVINHRLHVFSHYARDVVGQVYRDELAKADSYTRDMLKRGKRLLIRDETLMDDHSRSKLQAVLERNNTLETVYYYKQQLRQLWQQKSASHEALMQSLQEWCQQAEATGIKALQDFARNLRAYTQQPTAA</sequence>
<evidence type="ECO:0000256" key="9">
    <source>
        <dbReference type="ARBA" id="ARBA00023136"/>
    </source>
</evidence>
<dbReference type="GO" id="GO:0016020">
    <property type="term" value="C:membrane"/>
    <property type="evidence" value="ECO:0007669"/>
    <property type="project" value="UniProtKB-SubCell"/>
</dbReference>
<keyword evidence="7" id="KW-0408">Iron</keyword>
<evidence type="ECO:0000256" key="1">
    <source>
        <dbReference type="ARBA" id="ARBA00004141"/>
    </source>
</evidence>
<keyword evidence="14" id="KW-1185">Reference proteome</keyword>
<keyword evidence="6 13" id="KW-0560">Oxidoreductase</keyword>
<accession>A0AAE3L1K3</accession>
<dbReference type="Pfam" id="PF01610">
    <property type="entry name" value="DDE_Tnp_ISL3"/>
    <property type="match status" value="1"/>
</dbReference>
<dbReference type="CDD" id="cd03505">
    <property type="entry name" value="Delta9-FADS-like"/>
    <property type="match status" value="1"/>
</dbReference>
<evidence type="ECO:0000259" key="11">
    <source>
        <dbReference type="Pfam" id="PF00487"/>
    </source>
</evidence>
<organism evidence="13 14">
    <name type="scientific">Methylohalomonas lacus</name>
    <dbReference type="NCBI Taxonomy" id="398773"/>
    <lineage>
        <taxon>Bacteria</taxon>
        <taxon>Pseudomonadati</taxon>
        <taxon>Pseudomonadota</taxon>
        <taxon>Gammaproteobacteria</taxon>
        <taxon>Methylohalomonadales</taxon>
        <taxon>Methylohalomonadaceae</taxon>
        <taxon>Methylohalomonas</taxon>
    </lineage>
</organism>
<feature type="transmembrane region" description="Helical" evidence="10">
    <location>
        <begin position="134"/>
        <end position="156"/>
    </location>
</feature>
<dbReference type="PANTHER" id="PTHR11351:SF33">
    <property type="entry name" value="DELTA-9 FATTY ACID DESATURASE, DESA"/>
    <property type="match status" value="1"/>
</dbReference>
<dbReference type="Proteomes" id="UP001204445">
    <property type="component" value="Unassembled WGS sequence"/>
</dbReference>
<dbReference type="EMBL" id="JANUCT010000007">
    <property type="protein sequence ID" value="MCS3903281.1"/>
    <property type="molecule type" value="Genomic_DNA"/>
</dbReference>
<proteinExistence type="inferred from homology"/>
<dbReference type="RefSeq" id="WP_259054932.1">
    <property type="nucleotide sequence ID" value="NZ_JANUCT010000007.1"/>
</dbReference>
<dbReference type="InterPro" id="IPR015876">
    <property type="entry name" value="Acyl-CoA_DS"/>
</dbReference>
<dbReference type="PANTHER" id="PTHR11351">
    <property type="entry name" value="ACYL-COA DESATURASE"/>
    <property type="match status" value="1"/>
</dbReference>
<reference evidence="13" key="1">
    <citation type="submission" date="2022-08" db="EMBL/GenBank/DDBJ databases">
        <title>Genomic Encyclopedia of Type Strains, Phase III (KMG-III): the genomes of soil and plant-associated and newly described type strains.</title>
        <authorList>
            <person name="Whitman W."/>
        </authorList>
    </citation>
    <scope>NUCLEOTIDE SEQUENCE</scope>
    <source>
        <strain evidence="13">HMT 1</strain>
    </source>
</reference>
<dbReference type="GO" id="GO:0006631">
    <property type="term" value="P:fatty acid metabolic process"/>
    <property type="evidence" value="ECO:0007669"/>
    <property type="project" value="UniProtKB-KW"/>
</dbReference>
<evidence type="ECO:0000259" key="12">
    <source>
        <dbReference type="Pfam" id="PF01610"/>
    </source>
</evidence>
<evidence type="ECO:0000256" key="4">
    <source>
        <dbReference type="ARBA" id="ARBA00022832"/>
    </source>
</evidence>
<evidence type="ECO:0000256" key="6">
    <source>
        <dbReference type="ARBA" id="ARBA00023002"/>
    </source>
</evidence>
<evidence type="ECO:0000256" key="5">
    <source>
        <dbReference type="ARBA" id="ARBA00022989"/>
    </source>
</evidence>
<gene>
    <name evidence="13" type="ORF">J2T55_001301</name>
</gene>
<dbReference type="InterPro" id="IPR002560">
    <property type="entry name" value="Transposase_DDE"/>
</dbReference>